<dbReference type="OrthoDB" id="9770040at2"/>
<dbReference type="Pfam" id="PF05940">
    <property type="entry name" value="NnrS"/>
    <property type="match status" value="1"/>
</dbReference>
<feature type="transmembrane region" description="Helical" evidence="1">
    <location>
        <begin position="114"/>
        <end position="133"/>
    </location>
</feature>
<comment type="caution">
    <text evidence="2">The sequence shown here is derived from an EMBL/GenBank/DDBJ whole genome shotgun (WGS) entry which is preliminary data.</text>
</comment>
<dbReference type="EMBL" id="AMSI01000015">
    <property type="protein sequence ID" value="EKF40778.1"/>
    <property type="molecule type" value="Genomic_DNA"/>
</dbReference>
<feature type="transmembrane region" description="Helical" evidence="1">
    <location>
        <begin position="269"/>
        <end position="297"/>
    </location>
</feature>
<protein>
    <submittedName>
        <fullName evidence="2">NnrS family protein</fullName>
    </submittedName>
</protein>
<reference evidence="2 3" key="1">
    <citation type="journal article" date="2012" name="J. Bacteriol.">
        <title>Genome Sequence of Nitratireductor indicus Type Strain C115.</title>
        <authorList>
            <person name="Lai Q."/>
            <person name="Li G."/>
            <person name="Yu Z."/>
            <person name="Shao Z."/>
        </authorList>
    </citation>
    <scope>NUCLEOTIDE SEQUENCE [LARGE SCALE GENOMIC DNA]</scope>
    <source>
        <strain evidence="2 3">C115</strain>
    </source>
</reference>
<dbReference type="STRING" id="721133.SAMN05216176_11365"/>
<gene>
    <name evidence="2" type="ORF">NA8A_19273</name>
</gene>
<dbReference type="RefSeq" id="WP_009452064.1">
    <property type="nucleotide sequence ID" value="NZ_AMSI01000015.1"/>
</dbReference>
<feature type="transmembrane region" description="Helical" evidence="1">
    <location>
        <begin position="61"/>
        <end position="80"/>
    </location>
</feature>
<evidence type="ECO:0000313" key="2">
    <source>
        <dbReference type="EMBL" id="EKF40778.1"/>
    </source>
</evidence>
<sequence length="391" mass="42136">MPIPRLWNYEGPAILSYGFRPFFFFGAIYSGLAVLLWVPLFQGWLEIQTAFHPIDWHIHEMLFGFLPAVVTGFLLTAVPNWTGRLPVQGSKLGILVALWVIGRIAVLFSAWIGAIPAACLDGLFLLAVTAATANEIVSGRNWRNLKVLIPLTVLFLGNVVFHLEAYFQGTSDYARRLGVAAAITLIMLIGGRIIPSFTRNWLVRENPGRLPVSFGRLDVFAVVASVLALGLWVARPELVLTGALMVAAGGVNLVRMARWAGERTLREPLVFILHIAFLFVPAGFVLTGLTVLLPAFVLPQAGYHAFGAGAIGTMTLAVMMRATLGHTGHELSMSKGAMAVFLLALVAVVTRLAAAFDLGAGAHLIEISGGAWAASFLGFALVFGPMLLKPR</sequence>
<dbReference type="InterPro" id="IPR010266">
    <property type="entry name" value="NnrS"/>
</dbReference>
<feature type="transmembrane region" description="Helical" evidence="1">
    <location>
        <begin position="238"/>
        <end position="257"/>
    </location>
</feature>
<evidence type="ECO:0000256" key="1">
    <source>
        <dbReference type="SAM" id="Phobius"/>
    </source>
</evidence>
<feature type="transmembrane region" description="Helical" evidence="1">
    <location>
        <begin position="173"/>
        <end position="194"/>
    </location>
</feature>
<feature type="transmembrane region" description="Helical" evidence="1">
    <location>
        <begin position="145"/>
        <end position="167"/>
    </location>
</feature>
<feature type="transmembrane region" description="Helical" evidence="1">
    <location>
        <begin position="303"/>
        <end position="324"/>
    </location>
</feature>
<evidence type="ECO:0000313" key="3">
    <source>
        <dbReference type="Proteomes" id="UP000007374"/>
    </source>
</evidence>
<organism evidence="2 3">
    <name type="scientific">Nitratireductor indicus C115</name>
    <dbReference type="NCBI Taxonomy" id="1231190"/>
    <lineage>
        <taxon>Bacteria</taxon>
        <taxon>Pseudomonadati</taxon>
        <taxon>Pseudomonadota</taxon>
        <taxon>Alphaproteobacteria</taxon>
        <taxon>Hyphomicrobiales</taxon>
        <taxon>Phyllobacteriaceae</taxon>
        <taxon>Nitratireductor</taxon>
    </lineage>
</organism>
<feature type="transmembrane region" description="Helical" evidence="1">
    <location>
        <begin position="21"/>
        <end position="41"/>
    </location>
</feature>
<dbReference type="Proteomes" id="UP000007374">
    <property type="component" value="Unassembled WGS sequence"/>
</dbReference>
<dbReference type="AlphaFoldDB" id="K2MZU4"/>
<proteinExistence type="predicted"/>
<feature type="transmembrane region" description="Helical" evidence="1">
    <location>
        <begin position="367"/>
        <end position="388"/>
    </location>
</feature>
<keyword evidence="1" id="KW-0472">Membrane</keyword>
<dbReference type="PATRIC" id="fig|1231190.3.peg.3982"/>
<keyword evidence="1" id="KW-1133">Transmembrane helix</keyword>
<keyword evidence="1" id="KW-0812">Transmembrane</keyword>
<accession>K2MZU4</accession>
<dbReference type="eggNOG" id="COG3213">
    <property type="taxonomic scope" value="Bacteria"/>
</dbReference>
<name>K2MZU4_9HYPH</name>
<feature type="transmembrane region" description="Helical" evidence="1">
    <location>
        <begin position="336"/>
        <end position="355"/>
    </location>
</feature>
<feature type="transmembrane region" description="Helical" evidence="1">
    <location>
        <begin position="214"/>
        <end position="232"/>
    </location>
</feature>
<feature type="transmembrane region" description="Helical" evidence="1">
    <location>
        <begin position="92"/>
        <end position="108"/>
    </location>
</feature>
<keyword evidence="3" id="KW-1185">Reference proteome</keyword>